<keyword evidence="1" id="KW-0472">Membrane</keyword>
<keyword evidence="1" id="KW-1133">Transmembrane helix</keyword>
<dbReference type="EMBL" id="JAAHCF010001309">
    <property type="protein sequence ID" value="KAK8140974.1"/>
    <property type="molecule type" value="Genomic_DNA"/>
</dbReference>
<evidence type="ECO:0000256" key="1">
    <source>
        <dbReference type="SAM" id="Phobius"/>
    </source>
</evidence>
<accession>A0AAW0RG28</accession>
<gene>
    <name evidence="2" type="ORF">G3M48_001163</name>
</gene>
<keyword evidence="3" id="KW-1185">Reference proteome</keyword>
<feature type="transmembrane region" description="Helical" evidence="1">
    <location>
        <begin position="52"/>
        <end position="70"/>
    </location>
</feature>
<evidence type="ECO:0000313" key="2">
    <source>
        <dbReference type="EMBL" id="KAK8140974.1"/>
    </source>
</evidence>
<evidence type="ECO:0000313" key="3">
    <source>
        <dbReference type="Proteomes" id="UP001397290"/>
    </source>
</evidence>
<protein>
    <submittedName>
        <fullName evidence="2">Uncharacterized protein</fullName>
    </submittedName>
</protein>
<keyword evidence="1" id="KW-0812">Transmembrane</keyword>
<organism evidence="2 3">
    <name type="scientific">Beauveria asiatica</name>
    <dbReference type="NCBI Taxonomy" id="1069075"/>
    <lineage>
        <taxon>Eukaryota</taxon>
        <taxon>Fungi</taxon>
        <taxon>Dikarya</taxon>
        <taxon>Ascomycota</taxon>
        <taxon>Pezizomycotina</taxon>
        <taxon>Sordariomycetes</taxon>
        <taxon>Hypocreomycetidae</taxon>
        <taxon>Hypocreales</taxon>
        <taxon>Cordycipitaceae</taxon>
        <taxon>Beauveria</taxon>
    </lineage>
</organism>
<dbReference type="AlphaFoldDB" id="A0AAW0RG28"/>
<reference evidence="2 3" key="1">
    <citation type="submission" date="2020-02" db="EMBL/GenBank/DDBJ databases">
        <title>Comparative genomics of the hypocrealean fungal genus Beauvera.</title>
        <authorList>
            <person name="Showalter D.N."/>
            <person name="Bushley K.E."/>
            <person name="Rehner S.A."/>
        </authorList>
    </citation>
    <scope>NUCLEOTIDE SEQUENCE [LARGE SCALE GENOMIC DNA]</scope>
    <source>
        <strain evidence="2 3">ARSEF4384</strain>
    </source>
</reference>
<dbReference type="Proteomes" id="UP001397290">
    <property type="component" value="Unassembled WGS sequence"/>
</dbReference>
<sequence length="102" mass="11521">MQRIEALEYSLALVSSLFGVLYLSLGLAIKHSPKGNSLAEFQDGISFINGKVFVYFVTFLGFMVSFFIARQRPDNQLLTFALFNAWRLSSSLLSFIHPNQHS</sequence>
<proteinExistence type="predicted"/>
<name>A0AAW0RG28_9HYPO</name>
<comment type="caution">
    <text evidence="2">The sequence shown here is derived from an EMBL/GenBank/DDBJ whole genome shotgun (WGS) entry which is preliminary data.</text>
</comment>